<keyword evidence="2" id="KW-1185">Reference proteome</keyword>
<sequence>MYREENKPRCADADRVECTLFGASPGHERERWTTGNRRRTLTVAPAEPPFDLLRKSPDFQRNEFSLMTKCHEVAVLCIKEQWRGKNARGGAKKEGTN</sequence>
<gene>
    <name evidence="1" type="ORF">KQX54_016814</name>
</gene>
<dbReference type="Proteomes" id="UP000826195">
    <property type="component" value="Unassembled WGS sequence"/>
</dbReference>
<dbReference type="AlphaFoldDB" id="A0AAV7IHW4"/>
<evidence type="ECO:0000313" key="2">
    <source>
        <dbReference type="Proteomes" id="UP000826195"/>
    </source>
</evidence>
<dbReference type="EMBL" id="JAHXZJ010001864">
    <property type="protein sequence ID" value="KAH0549999.1"/>
    <property type="molecule type" value="Genomic_DNA"/>
</dbReference>
<name>A0AAV7IHW4_COTGL</name>
<organism evidence="1 2">
    <name type="scientific">Cotesia glomerata</name>
    <name type="common">Lepidopteran parasitic wasp</name>
    <name type="synonym">Apanteles glomeratus</name>
    <dbReference type="NCBI Taxonomy" id="32391"/>
    <lineage>
        <taxon>Eukaryota</taxon>
        <taxon>Metazoa</taxon>
        <taxon>Ecdysozoa</taxon>
        <taxon>Arthropoda</taxon>
        <taxon>Hexapoda</taxon>
        <taxon>Insecta</taxon>
        <taxon>Pterygota</taxon>
        <taxon>Neoptera</taxon>
        <taxon>Endopterygota</taxon>
        <taxon>Hymenoptera</taxon>
        <taxon>Apocrita</taxon>
        <taxon>Ichneumonoidea</taxon>
        <taxon>Braconidae</taxon>
        <taxon>Microgastrinae</taxon>
        <taxon>Cotesia</taxon>
    </lineage>
</organism>
<proteinExistence type="predicted"/>
<accession>A0AAV7IHW4</accession>
<protein>
    <submittedName>
        <fullName evidence="1">Uncharacterized protein</fullName>
    </submittedName>
</protein>
<comment type="caution">
    <text evidence="1">The sequence shown here is derived from an EMBL/GenBank/DDBJ whole genome shotgun (WGS) entry which is preliminary data.</text>
</comment>
<evidence type="ECO:0000313" key="1">
    <source>
        <dbReference type="EMBL" id="KAH0549999.1"/>
    </source>
</evidence>
<reference evidence="1 2" key="1">
    <citation type="journal article" date="2021" name="J. Hered.">
        <title>A chromosome-level genome assembly of the parasitoid wasp, Cotesia glomerata (Hymenoptera: Braconidae).</title>
        <authorList>
            <person name="Pinto B.J."/>
            <person name="Weis J.J."/>
            <person name="Gamble T."/>
            <person name="Ode P.J."/>
            <person name="Paul R."/>
            <person name="Zaspel J.M."/>
        </authorList>
    </citation>
    <scope>NUCLEOTIDE SEQUENCE [LARGE SCALE GENOMIC DNA]</scope>
    <source>
        <strain evidence="1">CgM1</strain>
    </source>
</reference>